<accession>A0A0C9X170</accession>
<gene>
    <name evidence="2" type="ORF">K443DRAFT_674884</name>
</gene>
<evidence type="ECO:0000313" key="2">
    <source>
        <dbReference type="EMBL" id="KIK05845.1"/>
    </source>
</evidence>
<dbReference type="OrthoDB" id="10376130at2759"/>
<proteinExistence type="predicted"/>
<name>A0A0C9X170_9AGAR</name>
<evidence type="ECO:0000256" key="1">
    <source>
        <dbReference type="SAM" id="MobiDB-lite"/>
    </source>
</evidence>
<sequence length="336" mass="37061">MTSVVNTNMFPVYSEVKDMTTVNSNIHAPLDGEFFGRPTRQTSQRFGVIGTGRPSGRVIPHFPSPISTMSPTDFLYPSFEAVHKAEIDGEVLQEKLNTTLSSRISSPPKVTTAPTDDVCSNNEGFDENQPPALSFRDALDSDSSSDIVPPPASRVNRKPFNVLFVERQSTRRFSQESGYTNSPPYEPARLVILEPKPRLAWHTTYEQLISASKEASGNWSTTIKTDMPRGLARIRAKAPQHIDLWLANKPDEPLDRILAPVKGGSERPCFPRAPATVNVPLPEPTLSGGGSFGDQPPAVPITPRRQVFVTVSPWVVQFVVLVFFELSITLEPHSRS</sequence>
<dbReference type="EMBL" id="KN838557">
    <property type="protein sequence ID" value="KIK05845.1"/>
    <property type="molecule type" value="Genomic_DNA"/>
</dbReference>
<evidence type="ECO:0000313" key="3">
    <source>
        <dbReference type="Proteomes" id="UP000054477"/>
    </source>
</evidence>
<keyword evidence="3" id="KW-1185">Reference proteome</keyword>
<dbReference type="Proteomes" id="UP000054477">
    <property type="component" value="Unassembled WGS sequence"/>
</dbReference>
<protein>
    <submittedName>
        <fullName evidence="2">Uncharacterized protein</fullName>
    </submittedName>
</protein>
<dbReference type="HOGENOM" id="CLU_826578_0_0_1"/>
<reference evidence="2 3" key="1">
    <citation type="submission" date="2014-04" db="EMBL/GenBank/DDBJ databases">
        <authorList>
            <consortium name="DOE Joint Genome Institute"/>
            <person name="Kuo A."/>
            <person name="Kohler A."/>
            <person name="Nagy L.G."/>
            <person name="Floudas D."/>
            <person name="Copeland A."/>
            <person name="Barry K.W."/>
            <person name="Cichocki N."/>
            <person name="Veneault-Fourrey C."/>
            <person name="LaButti K."/>
            <person name="Lindquist E.A."/>
            <person name="Lipzen A."/>
            <person name="Lundell T."/>
            <person name="Morin E."/>
            <person name="Murat C."/>
            <person name="Sun H."/>
            <person name="Tunlid A."/>
            <person name="Henrissat B."/>
            <person name="Grigoriev I.V."/>
            <person name="Hibbett D.S."/>
            <person name="Martin F."/>
            <person name="Nordberg H.P."/>
            <person name="Cantor M.N."/>
            <person name="Hua S.X."/>
        </authorList>
    </citation>
    <scope>NUCLEOTIDE SEQUENCE [LARGE SCALE GENOMIC DNA]</scope>
    <source>
        <strain evidence="2 3">LaAM-08-1</strain>
    </source>
</reference>
<feature type="compositionally biased region" description="Polar residues" evidence="1">
    <location>
        <begin position="102"/>
        <end position="123"/>
    </location>
</feature>
<feature type="region of interest" description="Disordered" evidence="1">
    <location>
        <begin position="102"/>
        <end position="130"/>
    </location>
</feature>
<reference evidence="3" key="2">
    <citation type="submission" date="2015-01" db="EMBL/GenBank/DDBJ databases">
        <title>Evolutionary Origins and Diversification of the Mycorrhizal Mutualists.</title>
        <authorList>
            <consortium name="DOE Joint Genome Institute"/>
            <consortium name="Mycorrhizal Genomics Consortium"/>
            <person name="Kohler A."/>
            <person name="Kuo A."/>
            <person name="Nagy L.G."/>
            <person name="Floudas D."/>
            <person name="Copeland A."/>
            <person name="Barry K.W."/>
            <person name="Cichocki N."/>
            <person name="Veneault-Fourrey C."/>
            <person name="LaButti K."/>
            <person name="Lindquist E.A."/>
            <person name="Lipzen A."/>
            <person name="Lundell T."/>
            <person name="Morin E."/>
            <person name="Murat C."/>
            <person name="Riley R."/>
            <person name="Ohm R."/>
            <person name="Sun H."/>
            <person name="Tunlid A."/>
            <person name="Henrissat B."/>
            <person name="Grigoriev I.V."/>
            <person name="Hibbett D.S."/>
            <person name="Martin F."/>
        </authorList>
    </citation>
    <scope>NUCLEOTIDE SEQUENCE [LARGE SCALE GENOMIC DNA]</scope>
    <source>
        <strain evidence="3">LaAM-08-1</strain>
    </source>
</reference>
<organism evidence="2 3">
    <name type="scientific">Laccaria amethystina LaAM-08-1</name>
    <dbReference type="NCBI Taxonomy" id="1095629"/>
    <lineage>
        <taxon>Eukaryota</taxon>
        <taxon>Fungi</taxon>
        <taxon>Dikarya</taxon>
        <taxon>Basidiomycota</taxon>
        <taxon>Agaricomycotina</taxon>
        <taxon>Agaricomycetes</taxon>
        <taxon>Agaricomycetidae</taxon>
        <taxon>Agaricales</taxon>
        <taxon>Agaricineae</taxon>
        <taxon>Hydnangiaceae</taxon>
        <taxon>Laccaria</taxon>
    </lineage>
</organism>
<dbReference type="AlphaFoldDB" id="A0A0C9X170"/>